<dbReference type="AlphaFoldDB" id="A0A857DIR5"/>
<evidence type="ECO:0000313" key="6">
    <source>
        <dbReference type="Proteomes" id="UP000430508"/>
    </source>
</evidence>
<dbReference type="Gene3D" id="3.90.1510.10">
    <property type="entry name" value="Glycerate kinase, domain 2"/>
    <property type="match status" value="1"/>
</dbReference>
<dbReference type="GO" id="GO:0031388">
    <property type="term" value="P:organic acid phosphorylation"/>
    <property type="evidence" value="ECO:0007669"/>
    <property type="project" value="UniProtKB-UniRule"/>
</dbReference>
<name>A0A857DIR5_9FIRM</name>
<sequence>MKIVVAPDSYKGSMNALSAARAIERGIRNVERDIAVKLIPMADGGEGTVEAIIAALGGEIIPARVKGPLGETTDAFFGLLEDRTTAVIELAAAAGLNLIPAKLRNPLLTTSYGVGELIKHALDTGAKKLILGIGGSGTNDGGAGMATALGVRLLDRHGQEIRFGGGYLTEITDIDFSGFDPRLNDMEIMAACDVTNPLCGPQGASAVYGPQKGATPKMVALLDKNLRHYAEIIQKSTGLQVRDIPGAGAAGGVGAALIAFLKADLQPGAQLIMRAADMDKVLTDADLVITGEGLTDYQTLFGKVPLAVAEKAVKHQVPVVCLSGGLTEDAQQLYKHGYSGVFSITEGPVSLADAILNAEALLERAAERILRLYLAGRSFQHGGSYAKDH</sequence>
<protein>
    <submittedName>
        <fullName evidence="5">Glycerate kinase</fullName>
        <ecNumber evidence="5">2.7.1.-</ecNumber>
    </submittedName>
</protein>
<keyword evidence="2 4" id="KW-0808">Transferase</keyword>
<comment type="similarity">
    <text evidence="1 4">Belongs to the glycerate kinase type-1 family.</text>
</comment>
<dbReference type="InterPro" id="IPR004381">
    <property type="entry name" value="Glycerate_kinase"/>
</dbReference>
<dbReference type="NCBIfam" id="TIGR00045">
    <property type="entry name" value="glycerate kinase"/>
    <property type="match status" value="1"/>
</dbReference>
<evidence type="ECO:0000256" key="4">
    <source>
        <dbReference type="PIRNR" id="PIRNR006078"/>
    </source>
</evidence>
<dbReference type="GO" id="GO:0008887">
    <property type="term" value="F:glycerate kinase activity"/>
    <property type="evidence" value="ECO:0007669"/>
    <property type="project" value="UniProtKB-UniRule"/>
</dbReference>
<dbReference type="Pfam" id="PF02595">
    <property type="entry name" value="Gly_kinase"/>
    <property type="match status" value="1"/>
</dbReference>
<dbReference type="PANTHER" id="PTHR21599">
    <property type="entry name" value="GLYCERATE KINASE"/>
    <property type="match status" value="1"/>
</dbReference>
<dbReference type="PIRSF" id="PIRSF006078">
    <property type="entry name" value="GlxK"/>
    <property type="match status" value="1"/>
</dbReference>
<dbReference type="InterPro" id="IPR018197">
    <property type="entry name" value="Glycerate_kinase_RE-like"/>
</dbReference>
<evidence type="ECO:0000256" key="3">
    <source>
        <dbReference type="ARBA" id="ARBA00022777"/>
    </source>
</evidence>
<proteinExistence type="inferred from homology"/>
<dbReference type="Gene3D" id="3.40.50.10350">
    <property type="entry name" value="Glycerate kinase, domain 1"/>
    <property type="match status" value="1"/>
</dbReference>
<dbReference type="RefSeq" id="WP_019226371.1">
    <property type="nucleotide sequence ID" value="NZ_CP046996.1"/>
</dbReference>
<dbReference type="EC" id="2.7.1.-" evidence="5"/>
<dbReference type="InterPro" id="IPR018193">
    <property type="entry name" value="Glyc_kinase_flavodox-like_fold"/>
</dbReference>
<dbReference type="InterPro" id="IPR036129">
    <property type="entry name" value="Glycerate_kinase_sf"/>
</dbReference>
<dbReference type="SUPFAM" id="SSF110738">
    <property type="entry name" value="Glycerate kinase I"/>
    <property type="match status" value="1"/>
</dbReference>
<keyword evidence="3 4" id="KW-0418">Kinase</keyword>
<dbReference type="EMBL" id="CP046996">
    <property type="protein sequence ID" value="QHA00837.1"/>
    <property type="molecule type" value="Genomic_DNA"/>
</dbReference>
<accession>A0A857DIR5</accession>
<evidence type="ECO:0000256" key="2">
    <source>
        <dbReference type="ARBA" id="ARBA00022679"/>
    </source>
</evidence>
<dbReference type="Proteomes" id="UP000430508">
    <property type="component" value="Chromosome"/>
</dbReference>
<gene>
    <name evidence="5" type="ORF">GQ588_09425</name>
</gene>
<dbReference type="PANTHER" id="PTHR21599:SF0">
    <property type="entry name" value="GLYCERATE KINASE"/>
    <property type="match status" value="1"/>
</dbReference>
<reference evidence="5 6" key="1">
    <citation type="submission" date="2019-12" db="EMBL/GenBank/DDBJ databases">
        <title>Sequence classification of anaerobic respiratory reductive dehalogenases: First we see many, then we see few.</title>
        <authorList>
            <person name="Molenda O."/>
            <person name="Puentes Jacome L.A."/>
            <person name="Cao X."/>
            <person name="Nesbo C.L."/>
            <person name="Tang S."/>
            <person name="Morson N."/>
            <person name="Patron J."/>
            <person name="Lomheim L."/>
            <person name="Wishart D.S."/>
            <person name="Edwards E.A."/>
        </authorList>
    </citation>
    <scope>NUCLEOTIDE SEQUENCE [LARGE SCALE GENOMIC DNA]</scope>
    <source>
        <strain evidence="5 6">12DCA</strain>
    </source>
</reference>
<organism evidence="5 6">
    <name type="scientific">Dehalobacter restrictus</name>
    <dbReference type="NCBI Taxonomy" id="55583"/>
    <lineage>
        <taxon>Bacteria</taxon>
        <taxon>Bacillati</taxon>
        <taxon>Bacillota</taxon>
        <taxon>Clostridia</taxon>
        <taxon>Eubacteriales</taxon>
        <taxon>Desulfitobacteriaceae</taxon>
        <taxon>Dehalobacter</taxon>
    </lineage>
</organism>
<evidence type="ECO:0000256" key="1">
    <source>
        <dbReference type="ARBA" id="ARBA00006284"/>
    </source>
</evidence>
<evidence type="ECO:0000313" key="5">
    <source>
        <dbReference type="EMBL" id="QHA00837.1"/>
    </source>
</evidence>